<evidence type="ECO:0000256" key="6">
    <source>
        <dbReference type="ARBA" id="ARBA00023136"/>
    </source>
</evidence>
<dbReference type="Gene3D" id="3.30.70.100">
    <property type="match status" value="1"/>
</dbReference>
<dbReference type="Pfam" id="PF00924">
    <property type="entry name" value="MS_channel_2nd"/>
    <property type="match status" value="1"/>
</dbReference>
<dbReference type="GO" id="GO:0008381">
    <property type="term" value="F:mechanosensitive monoatomic ion channel activity"/>
    <property type="evidence" value="ECO:0007669"/>
    <property type="project" value="InterPro"/>
</dbReference>
<feature type="domain" description="Mechanosensitive ion channel transmembrane helices 2/3" evidence="9">
    <location>
        <begin position="75"/>
        <end position="116"/>
    </location>
</feature>
<dbReference type="Proteomes" id="UP001069145">
    <property type="component" value="Unassembled WGS sequence"/>
</dbReference>
<evidence type="ECO:0000313" key="12">
    <source>
        <dbReference type="Proteomes" id="UP000594771"/>
    </source>
</evidence>
<reference evidence="10" key="2">
    <citation type="submission" date="2022-09" db="EMBL/GenBank/DDBJ databases">
        <title>Aerococcus urinae taxonomy study.</title>
        <authorList>
            <person name="Christensen J."/>
            <person name="Senneby E."/>
        </authorList>
    </citation>
    <scope>NUCLEOTIDE SEQUENCE</scope>
    <source>
        <strain evidence="10">NLD-066-U95</strain>
    </source>
</reference>
<keyword evidence="4 7" id="KW-0812">Transmembrane</keyword>
<accession>A0A0X8FES7</accession>
<comment type="similarity">
    <text evidence="2">Belongs to the MscS (TC 1.A.23) family.</text>
</comment>
<evidence type="ECO:0000256" key="5">
    <source>
        <dbReference type="ARBA" id="ARBA00022989"/>
    </source>
</evidence>
<feature type="domain" description="Mechanosensitive ion channel MscS" evidence="8">
    <location>
        <begin position="118"/>
        <end position="181"/>
    </location>
</feature>
<dbReference type="KEGG" id="aun:AWM73_05610"/>
<dbReference type="InterPro" id="IPR010920">
    <property type="entry name" value="LSM_dom_sf"/>
</dbReference>
<dbReference type="Pfam" id="PF21088">
    <property type="entry name" value="MS_channel_1st"/>
    <property type="match status" value="1"/>
</dbReference>
<dbReference type="PANTHER" id="PTHR30460">
    <property type="entry name" value="MODERATE CONDUCTANCE MECHANOSENSITIVE CHANNEL YBIO"/>
    <property type="match status" value="1"/>
</dbReference>
<keyword evidence="6 7" id="KW-0472">Membrane</keyword>
<evidence type="ECO:0000259" key="9">
    <source>
        <dbReference type="Pfam" id="PF21088"/>
    </source>
</evidence>
<dbReference type="InterPro" id="IPR006685">
    <property type="entry name" value="MscS_channel_2nd"/>
</dbReference>
<comment type="subcellular location">
    <subcellularLocation>
        <location evidence="1">Cell membrane</location>
        <topology evidence="1">Multi-pass membrane protein</topology>
    </subcellularLocation>
</comment>
<feature type="transmembrane region" description="Helical" evidence="7">
    <location>
        <begin position="20"/>
        <end position="41"/>
    </location>
</feature>
<dbReference type="EMBL" id="JAOTML010000008">
    <property type="protein sequence ID" value="MCY3053780.1"/>
    <property type="molecule type" value="Genomic_DNA"/>
</dbReference>
<keyword evidence="5 7" id="KW-1133">Transmembrane helix</keyword>
<protein>
    <submittedName>
        <fullName evidence="11">Mechanosensitive ion channel family protein</fullName>
    </submittedName>
</protein>
<feature type="transmembrane region" description="Helical" evidence="7">
    <location>
        <begin position="79"/>
        <end position="100"/>
    </location>
</feature>
<evidence type="ECO:0000256" key="3">
    <source>
        <dbReference type="ARBA" id="ARBA00022475"/>
    </source>
</evidence>
<gene>
    <name evidence="11" type="ORF">I6G68_04430</name>
    <name evidence="10" type="ORF">ODY43_07240</name>
</gene>
<dbReference type="GO" id="GO:0005886">
    <property type="term" value="C:plasma membrane"/>
    <property type="evidence" value="ECO:0007669"/>
    <property type="project" value="UniProtKB-SubCell"/>
</dbReference>
<dbReference type="InterPro" id="IPR045276">
    <property type="entry name" value="YbiO_bact"/>
</dbReference>
<dbReference type="InterPro" id="IPR011014">
    <property type="entry name" value="MscS_channel_TM-2"/>
</dbReference>
<evidence type="ECO:0000256" key="1">
    <source>
        <dbReference type="ARBA" id="ARBA00004651"/>
    </source>
</evidence>
<dbReference type="RefSeq" id="WP_060778456.1">
    <property type="nucleotide sequence ID" value="NZ_CAJHLF010000005.1"/>
</dbReference>
<name>A0A0X8FES7_9LACT</name>
<proteinExistence type="inferred from homology"/>
<evidence type="ECO:0000256" key="4">
    <source>
        <dbReference type="ARBA" id="ARBA00022692"/>
    </source>
</evidence>
<feature type="transmembrane region" description="Helical" evidence="7">
    <location>
        <begin position="106"/>
        <end position="130"/>
    </location>
</feature>
<evidence type="ECO:0000256" key="7">
    <source>
        <dbReference type="SAM" id="Phobius"/>
    </source>
</evidence>
<keyword evidence="13" id="KW-1185">Reference proteome</keyword>
<reference evidence="11 12" key="1">
    <citation type="submission" date="2020-12" db="EMBL/GenBank/DDBJ databases">
        <title>FDA dAtabase for Regulatory Grade micrObial Sequences (FDA-ARGOS): Supporting development and validation of Infectious Disease Dx tests.</title>
        <authorList>
            <person name="Sproer C."/>
            <person name="Gronow S."/>
            <person name="Severitt S."/>
            <person name="Schroder I."/>
            <person name="Tallon L."/>
            <person name="Sadzewicz L."/>
            <person name="Zhao X."/>
            <person name="Boylan J."/>
            <person name="Ott S."/>
            <person name="Bowen H."/>
            <person name="Vavikolanu K."/>
            <person name="Mehta A."/>
            <person name="Aluvathingal J."/>
            <person name="Nadendla S."/>
            <person name="Lowell S."/>
            <person name="Myers T."/>
            <person name="Yan Y."/>
            <person name="Sichtig H."/>
        </authorList>
    </citation>
    <scope>NUCLEOTIDE SEQUENCE [LARGE SCALE GENOMIC DNA]</scope>
    <source>
        <strain evidence="11 12">FDAARGOS_911</strain>
    </source>
</reference>
<evidence type="ECO:0000259" key="8">
    <source>
        <dbReference type="Pfam" id="PF00924"/>
    </source>
</evidence>
<keyword evidence="3" id="KW-1003">Cell membrane</keyword>
<dbReference type="SUPFAM" id="SSF82861">
    <property type="entry name" value="Mechanosensitive channel protein MscS (YggB), transmembrane region"/>
    <property type="match status" value="1"/>
</dbReference>
<evidence type="ECO:0000313" key="13">
    <source>
        <dbReference type="Proteomes" id="UP001069145"/>
    </source>
</evidence>
<dbReference type="InterPro" id="IPR049142">
    <property type="entry name" value="MS_channel_1st"/>
</dbReference>
<organism evidence="11 12">
    <name type="scientific">Aerococcus urinae</name>
    <dbReference type="NCBI Taxonomy" id="1376"/>
    <lineage>
        <taxon>Bacteria</taxon>
        <taxon>Bacillati</taxon>
        <taxon>Bacillota</taxon>
        <taxon>Bacilli</taxon>
        <taxon>Lactobacillales</taxon>
        <taxon>Aerococcaceae</taxon>
        <taxon>Aerococcus</taxon>
    </lineage>
</organism>
<dbReference type="GeneID" id="35767660"/>
<evidence type="ECO:0000313" key="11">
    <source>
        <dbReference type="EMBL" id="QPS02313.1"/>
    </source>
</evidence>
<dbReference type="Gene3D" id="1.10.287.1260">
    <property type="match status" value="1"/>
</dbReference>
<dbReference type="EMBL" id="CP065662">
    <property type="protein sequence ID" value="QPS02313.1"/>
    <property type="molecule type" value="Genomic_DNA"/>
</dbReference>
<evidence type="ECO:0000256" key="2">
    <source>
        <dbReference type="ARBA" id="ARBA00008017"/>
    </source>
</evidence>
<dbReference type="PANTHER" id="PTHR30460:SF0">
    <property type="entry name" value="MODERATE CONDUCTANCE MECHANOSENSITIVE CHANNEL YBIO"/>
    <property type="match status" value="1"/>
</dbReference>
<dbReference type="Proteomes" id="UP000594771">
    <property type="component" value="Chromosome"/>
</dbReference>
<dbReference type="InterPro" id="IPR023408">
    <property type="entry name" value="MscS_beta-dom_sf"/>
</dbReference>
<dbReference type="OrthoDB" id="9809206at2"/>
<dbReference type="AlphaFoldDB" id="A0A0X8FES7"/>
<sequence length="295" mass="33165">MQFISQWFTNYLGNIDIESILSHLLTTLLQLVLTVVLLYIIRRITVRLINTYFDKTARFSNNNYRSKTMKALLTNITQYVYYFLLGYSTLAILGVPVATLLAGAGIASIAVGIGAQGLVTDMVNGMFILLEHQLDVGDSVVIDQVSGIVEKIGIKTTVVRGFDGTMNFIPNRQIEVVVNNSRNPIRSEVDLSYFADTDINEFVAVIKKRLDDLAPDKNLSKPPVLLGVTRNVDHQLIYRIRFFCVNGSHEDIQSKYYEELTNALREAGIEQPDSQRAVSHISVDYKHAESKNEDK</sequence>
<dbReference type="SUPFAM" id="SSF82689">
    <property type="entry name" value="Mechanosensitive channel protein MscS (YggB), C-terminal domain"/>
    <property type="match status" value="1"/>
</dbReference>
<dbReference type="SUPFAM" id="SSF50182">
    <property type="entry name" value="Sm-like ribonucleoproteins"/>
    <property type="match status" value="1"/>
</dbReference>
<dbReference type="InterPro" id="IPR011066">
    <property type="entry name" value="MscS_channel_C_sf"/>
</dbReference>
<evidence type="ECO:0000313" key="10">
    <source>
        <dbReference type="EMBL" id="MCY3053780.1"/>
    </source>
</evidence>
<dbReference type="Gene3D" id="2.30.30.60">
    <property type="match status" value="1"/>
</dbReference>